<dbReference type="Gene3D" id="3.40.50.2300">
    <property type="match status" value="1"/>
</dbReference>
<dbReference type="Proteomes" id="UP000440041">
    <property type="component" value="Unassembled WGS sequence"/>
</dbReference>
<evidence type="ECO:0000259" key="6">
    <source>
        <dbReference type="PROSITE" id="PS50043"/>
    </source>
</evidence>
<dbReference type="PROSITE" id="PS50043">
    <property type="entry name" value="HTH_LUXR_2"/>
    <property type="match status" value="1"/>
</dbReference>
<evidence type="ECO:0000256" key="1">
    <source>
        <dbReference type="ARBA" id="ARBA00022553"/>
    </source>
</evidence>
<dbReference type="Gene3D" id="1.10.10.10">
    <property type="entry name" value="Winged helix-like DNA-binding domain superfamily/Winged helix DNA-binding domain"/>
    <property type="match status" value="1"/>
</dbReference>
<dbReference type="GO" id="GO:0006355">
    <property type="term" value="P:regulation of DNA-templated transcription"/>
    <property type="evidence" value="ECO:0007669"/>
    <property type="project" value="InterPro"/>
</dbReference>
<dbReference type="PANTHER" id="PTHR43214">
    <property type="entry name" value="TWO-COMPONENT RESPONSE REGULATOR"/>
    <property type="match status" value="1"/>
</dbReference>
<organism evidence="8 9">
    <name type="scientific">Bifidobacterium apri</name>
    <dbReference type="NCBI Taxonomy" id="1769423"/>
    <lineage>
        <taxon>Bacteria</taxon>
        <taxon>Bacillati</taxon>
        <taxon>Actinomycetota</taxon>
        <taxon>Actinomycetes</taxon>
        <taxon>Bifidobacteriales</taxon>
        <taxon>Bifidobacteriaceae</taxon>
        <taxon>Bifidobacterium</taxon>
    </lineage>
</organism>
<dbReference type="Pfam" id="PF00196">
    <property type="entry name" value="GerE"/>
    <property type="match status" value="1"/>
</dbReference>
<evidence type="ECO:0000313" key="9">
    <source>
        <dbReference type="Proteomes" id="UP000440041"/>
    </source>
</evidence>
<dbReference type="PROSITE" id="PS50110">
    <property type="entry name" value="RESPONSE_REGULATORY"/>
    <property type="match status" value="1"/>
</dbReference>
<protein>
    <submittedName>
        <fullName evidence="8">LuxR family transcriptional regulator</fullName>
    </submittedName>
</protein>
<comment type="caution">
    <text evidence="8">The sequence shown here is derived from an EMBL/GenBank/DDBJ whole genome shotgun (WGS) entry which is preliminary data.</text>
</comment>
<dbReference type="PANTHER" id="PTHR43214:SF24">
    <property type="entry name" value="TRANSCRIPTIONAL REGULATORY PROTEIN NARL-RELATED"/>
    <property type="match status" value="1"/>
</dbReference>
<keyword evidence="4" id="KW-0804">Transcription</keyword>
<name>A0A6A2V8F2_9BIFI</name>
<dbReference type="EMBL" id="WBSO01000005">
    <property type="protein sequence ID" value="KAB8298459.1"/>
    <property type="molecule type" value="Genomic_DNA"/>
</dbReference>
<accession>A0A6A2V8F2</accession>
<dbReference type="AlphaFoldDB" id="A0A6A2V8F2"/>
<keyword evidence="1 5" id="KW-0597">Phosphoprotein</keyword>
<feature type="domain" description="HTH luxR-type" evidence="6">
    <location>
        <begin position="200"/>
        <end position="264"/>
    </location>
</feature>
<dbReference type="Pfam" id="PF00072">
    <property type="entry name" value="Response_reg"/>
    <property type="match status" value="1"/>
</dbReference>
<feature type="modified residue" description="4-aspartylphosphate" evidence="5">
    <location>
        <position position="105"/>
    </location>
</feature>
<keyword evidence="2" id="KW-0805">Transcription regulation</keyword>
<evidence type="ECO:0000256" key="4">
    <source>
        <dbReference type="ARBA" id="ARBA00023163"/>
    </source>
</evidence>
<feature type="domain" description="Response regulatory" evidence="7">
    <location>
        <begin position="52"/>
        <end position="170"/>
    </location>
</feature>
<dbReference type="PRINTS" id="PR00038">
    <property type="entry name" value="HTHLUXR"/>
</dbReference>
<keyword evidence="3" id="KW-0238">DNA-binding</keyword>
<evidence type="ECO:0000256" key="5">
    <source>
        <dbReference type="PROSITE-ProRule" id="PRU00169"/>
    </source>
</evidence>
<proteinExistence type="predicted"/>
<gene>
    <name evidence="8" type="ORF">DSM100238_0952</name>
</gene>
<keyword evidence="9" id="KW-1185">Reference proteome</keyword>
<dbReference type="CDD" id="cd06170">
    <property type="entry name" value="LuxR_C_like"/>
    <property type="match status" value="1"/>
</dbReference>
<dbReference type="SUPFAM" id="SSF52172">
    <property type="entry name" value="CheY-like"/>
    <property type="match status" value="1"/>
</dbReference>
<dbReference type="InterPro" id="IPR000792">
    <property type="entry name" value="Tscrpt_reg_LuxR_C"/>
</dbReference>
<reference evidence="8 9" key="1">
    <citation type="submission" date="2019-09" db="EMBL/GenBank/DDBJ databases">
        <title>Characterization of the phylogenetic diversity of two novel species belonging to the genus Bifidobacterium: Bifidobacterium cebidarum sp. nov. and Bifidobacterium leontopitheci sp. nov.</title>
        <authorList>
            <person name="Lugli G.A."/>
            <person name="Duranti S."/>
            <person name="Milani C."/>
            <person name="Turroni F."/>
            <person name="Ventura M."/>
        </authorList>
    </citation>
    <scope>NUCLEOTIDE SEQUENCE [LARGE SCALE GENOMIC DNA]</scope>
    <source>
        <strain evidence="8 9">DSM 100238</strain>
    </source>
</reference>
<dbReference type="GO" id="GO:0003677">
    <property type="term" value="F:DNA binding"/>
    <property type="evidence" value="ECO:0007669"/>
    <property type="project" value="UniProtKB-KW"/>
</dbReference>
<evidence type="ECO:0000313" key="8">
    <source>
        <dbReference type="EMBL" id="KAB8298459.1"/>
    </source>
</evidence>
<dbReference type="InterPro" id="IPR011006">
    <property type="entry name" value="CheY-like_superfamily"/>
</dbReference>
<dbReference type="InterPro" id="IPR058245">
    <property type="entry name" value="NreC/VraR/RcsB-like_REC"/>
</dbReference>
<sequence>MFSDSLVPNENRCFPYCSGAQYPCSRYHGAVRTQEKIERPDDTAAGSEAPITVIIADDDPMICQTMALIVQDYSRGRIRVLDTCTDGLQAVAAAERDHPDVVLMDIDMPTMDGIEATDRVRRVSPDTHVLILTSLSPQRTVERAVEMGAEGFVSKTDAPQTIIERLIAVCQGEPQFNQAAQRQLLDDMASARLNAREDEAKRMLESLPEREQETVILAAQGMSNQEIAERMFISERTVKAHLSNASERLSMNRVQLARLVERAGR</sequence>
<evidence type="ECO:0000259" key="7">
    <source>
        <dbReference type="PROSITE" id="PS50110"/>
    </source>
</evidence>
<dbReference type="CDD" id="cd17535">
    <property type="entry name" value="REC_NarL-like"/>
    <property type="match status" value="1"/>
</dbReference>
<dbReference type="PROSITE" id="PS00622">
    <property type="entry name" value="HTH_LUXR_1"/>
    <property type="match status" value="1"/>
</dbReference>
<evidence type="ECO:0000256" key="2">
    <source>
        <dbReference type="ARBA" id="ARBA00023015"/>
    </source>
</evidence>
<dbReference type="InterPro" id="IPR039420">
    <property type="entry name" value="WalR-like"/>
</dbReference>
<dbReference type="SMART" id="SM00421">
    <property type="entry name" value="HTH_LUXR"/>
    <property type="match status" value="1"/>
</dbReference>
<dbReference type="SMART" id="SM00448">
    <property type="entry name" value="REC"/>
    <property type="match status" value="1"/>
</dbReference>
<evidence type="ECO:0000256" key="3">
    <source>
        <dbReference type="ARBA" id="ARBA00023125"/>
    </source>
</evidence>
<dbReference type="InterPro" id="IPR001789">
    <property type="entry name" value="Sig_transdc_resp-reg_receiver"/>
</dbReference>
<dbReference type="GO" id="GO:0000160">
    <property type="term" value="P:phosphorelay signal transduction system"/>
    <property type="evidence" value="ECO:0007669"/>
    <property type="project" value="InterPro"/>
</dbReference>
<dbReference type="InterPro" id="IPR036388">
    <property type="entry name" value="WH-like_DNA-bd_sf"/>
</dbReference>